<dbReference type="Proteomes" id="UP000580250">
    <property type="component" value="Unassembled WGS sequence"/>
</dbReference>
<gene>
    <name evidence="1" type="ORF">MENT_LOCUS19242</name>
</gene>
<dbReference type="AlphaFoldDB" id="A0A6V7UZ38"/>
<evidence type="ECO:0000313" key="1">
    <source>
        <dbReference type="EMBL" id="CAD2167924.1"/>
    </source>
</evidence>
<protein>
    <submittedName>
        <fullName evidence="1">Uncharacterized protein</fullName>
    </submittedName>
</protein>
<proteinExistence type="predicted"/>
<name>A0A6V7UZ38_MELEN</name>
<sequence>MKIYSKNSINTRKMILEFKVTSRERAGSADLAFSWIQSPDQGIFQCSLIESGQGTQPKSRSRIKVS</sequence>
<comment type="caution">
    <text evidence="1">The sequence shown here is derived from an EMBL/GenBank/DDBJ whole genome shotgun (WGS) entry which is preliminary data.</text>
</comment>
<evidence type="ECO:0000313" key="2">
    <source>
        <dbReference type="Proteomes" id="UP000580250"/>
    </source>
</evidence>
<dbReference type="EMBL" id="CAJEWN010000133">
    <property type="protein sequence ID" value="CAD2167924.1"/>
    <property type="molecule type" value="Genomic_DNA"/>
</dbReference>
<reference evidence="1 2" key="1">
    <citation type="submission" date="2020-08" db="EMBL/GenBank/DDBJ databases">
        <authorList>
            <person name="Koutsovoulos G."/>
            <person name="Danchin GJ E."/>
        </authorList>
    </citation>
    <scope>NUCLEOTIDE SEQUENCE [LARGE SCALE GENOMIC DNA]</scope>
</reference>
<accession>A0A6V7UZ38</accession>
<organism evidence="1 2">
    <name type="scientific">Meloidogyne enterolobii</name>
    <name type="common">Root-knot nematode worm</name>
    <name type="synonym">Meloidogyne mayaguensis</name>
    <dbReference type="NCBI Taxonomy" id="390850"/>
    <lineage>
        <taxon>Eukaryota</taxon>
        <taxon>Metazoa</taxon>
        <taxon>Ecdysozoa</taxon>
        <taxon>Nematoda</taxon>
        <taxon>Chromadorea</taxon>
        <taxon>Rhabditida</taxon>
        <taxon>Tylenchina</taxon>
        <taxon>Tylenchomorpha</taxon>
        <taxon>Tylenchoidea</taxon>
        <taxon>Meloidogynidae</taxon>
        <taxon>Meloidogyninae</taxon>
        <taxon>Meloidogyne</taxon>
    </lineage>
</organism>